<geneLocation type="plasmid" evidence="3 4">
    <name>3</name>
</geneLocation>
<dbReference type="AlphaFoldDB" id="A0A3P4AVK0"/>
<evidence type="ECO:0000256" key="1">
    <source>
        <dbReference type="ARBA" id="ARBA00023125"/>
    </source>
</evidence>
<protein>
    <submittedName>
        <fullName evidence="3">Single-stranded DNA-binding protein</fullName>
    </submittedName>
</protein>
<evidence type="ECO:0000313" key="3">
    <source>
        <dbReference type="EMBL" id="VCU54534.1"/>
    </source>
</evidence>
<dbReference type="GO" id="GO:0003697">
    <property type="term" value="F:single-stranded DNA binding"/>
    <property type="evidence" value="ECO:0007669"/>
    <property type="project" value="InterPro"/>
</dbReference>
<dbReference type="Gene3D" id="2.40.50.140">
    <property type="entry name" value="Nucleic acid-binding proteins"/>
    <property type="match status" value="1"/>
</dbReference>
<evidence type="ECO:0000313" key="4">
    <source>
        <dbReference type="Proteomes" id="UP000279841"/>
    </source>
</evidence>
<dbReference type="Proteomes" id="UP000279841">
    <property type="component" value="Plasmid 3"/>
</dbReference>
<evidence type="ECO:0000256" key="2">
    <source>
        <dbReference type="PROSITE-ProRule" id="PRU00252"/>
    </source>
</evidence>
<organism evidence="3 4">
    <name type="scientific">Thermus thermophilus</name>
    <dbReference type="NCBI Taxonomy" id="274"/>
    <lineage>
        <taxon>Bacteria</taxon>
        <taxon>Thermotogati</taxon>
        <taxon>Deinococcota</taxon>
        <taxon>Deinococci</taxon>
        <taxon>Thermales</taxon>
        <taxon>Thermaceae</taxon>
        <taxon>Thermus</taxon>
    </lineage>
</organism>
<dbReference type="EMBL" id="LR027519">
    <property type="protein sequence ID" value="VCU54534.1"/>
    <property type="molecule type" value="Genomic_DNA"/>
</dbReference>
<keyword evidence="1 2" id="KW-0238">DNA-binding</keyword>
<accession>A0A3P4AVK0</accession>
<keyword evidence="3" id="KW-0614">Plasmid</keyword>
<gene>
    <name evidence="3" type="primary">ssb</name>
    <name evidence="3" type="ORF">TTHNP3_00047</name>
</gene>
<dbReference type="InterPro" id="IPR012340">
    <property type="entry name" value="NA-bd_OB-fold"/>
</dbReference>
<proteinExistence type="predicted"/>
<dbReference type="InterPro" id="IPR000424">
    <property type="entry name" value="Primosome_PriB/ssb"/>
</dbReference>
<dbReference type="PROSITE" id="PS50935">
    <property type="entry name" value="SSB"/>
    <property type="match status" value="1"/>
</dbReference>
<reference evidence="3 4" key="1">
    <citation type="submission" date="2018-10" db="EMBL/GenBank/DDBJ databases">
        <authorList>
            <person name="Peiro R."/>
            <person name="Begona"/>
            <person name="Cbmso G."/>
            <person name="Lopez M."/>
            <person name="Gonzalez S."/>
            <person name="Sacristan E."/>
            <person name="Castillo E."/>
        </authorList>
    </citation>
    <scope>NUCLEOTIDE SEQUENCE [LARGE SCALE GENOMIC DNA]</scope>
    <source>
        <strain evidence="3">TTHNAR1</strain>
        <plasmid evidence="4">3</plasmid>
    </source>
</reference>
<dbReference type="CDD" id="cd04496">
    <property type="entry name" value="SSB_OBF"/>
    <property type="match status" value="1"/>
</dbReference>
<dbReference type="Pfam" id="PF00436">
    <property type="entry name" value="SSB"/>
    <property type="match status" value="1"/>
</dbReference>
<name>A0A3P4AVK0_THETH</name>
<sequence>MKAILKAYLARKPELVYTNQGTAIWKTSVAVRGRRKEDETVFIEVLALGGLAEALAEMDPPKGTYAHLEGRLQTETYEGKDGKKTRLTLVLDDFALLVRPKKAEEKAEGAEEAQSEEPF</sequence>
<dbReference type="RefSeq" id="WP_124105513.1">
    <property type="nucleotide sequence ID" value="NZ_LR027519.1"/>
</dbReference>
<dbReference type="SUPFAM" id="SSF50249">
    <property type="entry name" value="Nucleic acid-binding proteins"/>
    <property type="match status" value="1"/>
</dbReference>